<dbReference type="PANTHER" id="PTHR30050:SF5">
    <property type="entry name" value="DNAA REGULATORY INACTIVATOR HDA"/>
    <property type="match status" value="1"/>
</dbReference>
<feature type="domain" description="Hda lid" evidence="1">
    <location>
        <begin position="155"/>
        <end position="215"/>
    </location>
</feature>
<sequence length="226" mass="24486">MSRQLAFDLPANVRLGPEDFFVSQANEQAYAMVSAPAAWPDGKLALVGPAGSGKTHLARLFVTANTARVLAAKTLVTNAPMPDTAIVIEDGEDMPVVAQEWLFHAHNHLRTNGLPLLLTGQTPPARWNITLPDLASRLAAATTVTIENPDDPLLMAVLLKHFADRQLAPTPDAITYLQRHLPRTFDAIRKAVETLDREALAQSKPLTRPFVRAVLDSLLDSAPPNG</sequence>
<name>A0ABS9D0P1_9RHOB</name>
<gene>
    <name evidence="2" type="ORF">L0664_12805</name>
</gene>
<protein>
    <submittedName>
        <fullName evidence="2">DnaA/Hda family protein</fullName>
    </submittedName>
</protein>
<dbReference type="Gene3D" id="3.40.50.300">
    <property type="entry name" value="P-loop containing nucleotide triphosphate hydrolases"/>
    <property type="match status" value="1"/>
</dbReference>
<evidence type="ECO:0000259" key="1">
    <source>
        <dbReference type="Pfam" id="PF22688"/>
    </source>
</evidence>
<dbReference type="Pfam" id="PF22688">
    <property type="entry name" value="Hda_lid"/>
    <property type="match status" value="1"/>
</dbReference>
<dbReference type="PANTHER" id="PTHR30050">
    <property type="entry name" value="CHROMOSOMAL REPLICATION INITIATOR PROTEIN DNAA"/>
    <property type="match status" value="1"/>
</dbReference>
<proteinExistence type="predicted"/>
<dbReference type="Gene3D" id="1.10.8.60">
    <property type="match status" value="1"/>
</dbReference>
<evidence type="ECO:0000313" key="3">
    <source>
        <dbReference type="Proteomes" id="UP001200557"/>
    </source>
</evidence>
<keyword evidence="3" id="KW-1185">Reference proteome</keyword>
<dbReference type="InterPro" id="IPR055199">
    <property type="entry name" value="Hda_lid"/>
</dbReference>
<dbReference type="Proteomes" id="UP001200557">
    <property type="component" value="Unassembled WGS sequence"/>
</dbReference>
<accession>A0ABS9D0P1</accession>
<reference evidence="2 3" key="1">
    <citation type="submission" date="2022-01" db="EMBL/GenBank/DDBJ databases">
        <title>Octadecabacter sp. nov., isolated from a marine alga.</title>
        <authorList>
            <person name="Jin M.S."/>
            <person name="Kim H.M."/>
            <person name="Han D.M."/>
            <person name="Jung J.J."/>
            <person name="Jeon C.O."/>
        </authorList>
    </citation>
    <scope>NUCLEOTIDE SEQUENCE [LARGE SCALE GENOMIC DNA]</scope>
    <source>
        <strain evidence="2 3">G9-8</strain>
    </source>
</reference>
<dbReference type="SUPFAM" id="SSF52540">
    <property type="entry name" value="P-loop containing nucleoside triphosphate hydrolases"/>
    <property type="match status" value="1"/>
</dbReference>
<dbReference type="RefSeq" id="WP_235226282.1">
    <property type="nucleotide sequence ID" value="NZ_JAKGAQ010000003.1"/>
</dbReference>
<organism evidence="2 3">
    <name type="scientific">Octadecabacter dasysiphoniae</name>
    <dbReference type="NCBI Taxonomy" id="2909341"/>
    <lineage>
        <taxon>Bacteria</taxon>
        <taxon>Pseudomonadati</taxon>
        <taxon>Pseudomonadota</taxon>
        <taxon>Alphaproteobacteria</taxon>
        <taxon>Rhodobacterales</taxon>
        <taxon>Roseobacteraceae</taxon>
        <taxon>Octadecabacter</taxon>
    </lineage>
</organism>
<dbReference type="InterPro" id="IPR027417">
    <property type="entry name" value="P-loop_NTPase"/>
</dbReference>
<comment type="caution">
    <text evidence="2">The sequence shown here is derived from an EMBL/GenBank/DDBJ whole genome shotgun (WGS) entry which is preliminary data.</text>
</comment>
<dbReference type="EMBL" id="JAKGAQ010000003">
    <property type="protein sequence ID" value="MCF2871951.1"/>
    <property type="molecule type" value="Genomic_DNA"/>
</dbReference>
<evidence type="ECO:0000313" key="2">
    <source>
        <dbReference type="EMBL" id="MCF2871951.1"/>
    </source>
</evidence>